<dbReference type="AlphaFoldDB" id="A0A7S2S6C6"/>
<dbReference type="InterPro" id="IPR052769">
    <property type="entry name" value="TPR_domain_protein"/>
</dbReference>
<dbReference type="PANTHER" id="PTHR46014:SF1">
    <property type="entry name" value="TETRATRICOPEPTIDE REPEAT PROTEIN 1"/>
    <property type="match status" value="1"/>
</dbReference>
<organism evidence="3">
    <name type="scientific">Mucochytrium quahogii</name>
    <dbReference type="NCBI Taxonomy" id="96639"/>
    <lineage>
        <taxon>Eukaryota</taxon>
        <taxon>Sar</taxon>
        <taxon>Stramenopiles</taxon>
        <taxon>Bigyra</taxon>
        <taxon>Labyrinthulomycetes</taxon>
        <taxon>Thraustochytrida</taxon>
        <taxon>Thraustochytriidae</taxon>
        <taxon>Mucochytrium</taxon>
    </lineage>
</organism>
<dbReference type="SMART" id="SM00028">
    <property type="entry name" value="TPR"/>
    <property type="match status" value="3"/>
</dbReference>
<name>A0A7S2S6C6_9STRA</name>
<dbReference type="SUPFAM" id="SSF48452">
    <property type="entry name" value="TPR-like"/>
    <property type="match status" value="1"/>
</dbReference>
<dbReference type="PROSITE" id="PS50005">
    <property type="entry name" value="TPR"/>
    <property type="match status" value="1"/>
</dbReference>
<protein>
    <recommendedName>
        <fullName evidence="4">Tetratricopeptide repeat protein 1</fullName>
    </recommendedName>
</protein>
<dbReference type="InterPro" id="IPR011990">
    <property type="entry name" value="TPR-like_helical_dom_sf"/>
</dbReference>
<feature type="region of interest" description="Disordered" evidence="2">
    <location>
        <begin position="1"/>
        <end position="39"/>
    </location>
</feature>
<evidence type="ECO:0008006" key="4">
    <source>
        <dbReference type="Google" id="ProtNLM"/>
    </source>
</evidence>
<gene>
    <name evidence="3" type="ORF">QSP1433_LOCUS10784</name>
</gene>
<keyword evidence="1" id="KW-0802">TPR repeat</keyword>
<dbReference type="PANTHER" id="PTHR46014">
    <property type="entry name" value="TETRATRICOPEPTIDE REPEAT PROTEIN 1"/>
    <property type="match status" value="1"/>
</dbReference>
<proteinExistence type="predicted"/>
<evidence type="ECO:0000256" key="2">
    <source>
        <dbReference type="SAM" id="MobiDB-lite"/>
    </source>
</evidence>
<evidence type="ECO:0000256" key="1">
    <source>
        <dbReference type="PROSITE-ProRule" id="PRU00339"/>
    </source>
</evidence>
<accession>A0A7S2S6C6</accession>
<dbReference type="InterPro" id="IPR019734">
    <property type="entry name" value="TPR_rpt"/>
</dbReference>
<dbReference type="Pfam" id="PF13181">
    <property type="entry name" value="TPR_8"/>
    <property type="match status" value="1"/>
</dbReference>
<dbReference type="EMBL" id="HBHK01017144">
    <property type="protein sequence ID" value="CAD9690884.1"/>
    <property type="molecule type" value="Transcribed_RNA"/>
</dbReference>
<sequence length="239" mass="27058">MPEIEVLESSSDEDDSVLAPEKDENDMDSTRSNPASWTDETFPGRNFDVLINHPCAVRIVIRNAETAAKLKEQGNEEYKSKNYLNAIDIYSDALEYVPEEKLYDSARAVYLSNRAACFLALGHYEDVIEDCTDALENDPRYVKALLRRAQAHEKLDDFDSALADVNKVVEIDPTIVRAVQEQRRLDAIVKKKHEELKDEMMGKLKDLGNTVLGKFGMSLDNFKTVQDPQTGSYSISFQQ</sequence>
<feature type="compositionally biased region" description="Polar residues" evidence="2">
    <location>
        <begin position="30"/>
        <end position="39"/>
    </location>
</feature>
<feature type="repeat" description="TPR" evidence="1">
    <location>
        <begin position="142"/>
        <end position="175"/>
    </location>
</feature>
<dbReference type="Gene3D" id="1.25.40.10">
    <property type="entry name" value="Tetratricopeptide repeat domain"/>
    <property type="match status" value="1"/>
</dbReference>
<evidence type="ECO:0000313" key="3">
    <source>
        <dbReference type="EMBL" id="CAD9690884.1"/>
    </source>
</evidence>
<reference evidence="3" key="1">
    <citation type="submission" date="2021-01" db="EMBL/GenBank/DDBJ databases">
        <authorList>
            <person name="Corre E."/>
            <person name="Pelletier E."/>
            <person name="Niang G."/>
            <person name="Scheremetjew M."/>
            <person name="Finn R."/>
            <person name="Kale V."/>
            <person name="Holt S."/>
            <person name="Cochrane G."/>
            <person name="Meng A."/>
            <person name="Brown T."/>
            <person name="Cohen L."/>
        </authorList>
    </citation>
    <scope>NUCLEOTIDE SEQUENCE</scope>
    <source>
        <strain evidence="3">NY070348D</strain>
    </source>
</reference>